<comment type="caution">
    <text evidence="3">The sequence shown here is derived from an EMBL/GenBank/DDBJ whole genome shotgun (WGS) entry which is preliminary data.</text>
</comment>
<feature type="compositionally biased region" description="Basic and acidic residues" evidence="1">
    <location>
        <begin position="230"/>
        <end position="248"/>
    </location>
</feature>
<dbReference type="RefSeq" id="WP_118900829.1">
    <property type="nucleotide sequence ID" value="NZ_QOCR01000002.1"/>
</dbReference>
<evidence type="ECO:0000313" key="4">
    <source>
        <dbReference type="Proteomes" id="UP000284109"/>
    </source>
</evidence>
<gene>
    <name evidence="3" type="ORF">DS831_04555</name>
</gene>
<proteinExistence type="predicted"/>
<evidence type="ECO:0000256" key="1">
    <source>
        <dbReference type="SAM" id="MobiDB-lite"/>
    </source>
</evidence>
<feature type="domain" description="Exodeoxyribonuclease X-like C-terminal" evidence="2">
    <location>
        <begin position="185"/>
        <end position="212"/>
    </location>
</feature>
<evidence type="ECO:0000259" key="2">
    <source>
        <dbReference type="Pfam" id="PF20600"/>
    </source>
</evidence>
<dbReference type="Proteomes" id="UP000284109">
    <property type="component" value="Unassembled WGS sequence"/>
</dbReference>
<sequence length="319" mass="36014">MQEVVERAEHSPISIIENLDMGSVQGQLQSIKKFQTIVNESLVEEQDYGVIPGTQKPTLLKPGAEKILMLLGLTSEYKVIDKVEDYDEGFFVYTVEASLYKNNQLITQGLGSANTKENRYKNQNAYTLQNTVLKMAKKRAQVDATLTVGSLSNVFTQDIEDIKDFNRREQMETMNSGDAGSMKVTFGKYKGQTLGEIFKQDKSYLEWLKDNAKKPEMKQAAEMVLNGTSDKQESSSRPKPEHKSPTKKQLEAIEDLFEKLSSVKQTSKQEILSENKIKDLNSLNTEQATRFIKKLQKDLDAAVADNMTEIAMTDNDLPF</sequence>
<dbReference type="OrthoDB" id="423960at2"/>
<protein>
    <recommendedName>
        <fullName evidence="2">Exodeoxyribonuclease X-like C-terminal domain-containing protein</fullName>
    </recommendedName>
</protein>
<evidence type="ECO:0000313" key="3">
    <source>
        <dbReference type="EMBL" id="RHW51297.1"/>
    </source>
</evidence>
<dbReference type="InterPro" id="IPR046768">
    <property type="entry name" value="ExoX-like_C"/>
</dbReference>
<name>A0A417ZHX5_9LACO</name>
<feature type="region of interest" description="Disordered" evidence="1">
    <location>
        <begin position="227"/>
        <end position="248"/>
    </location>
</feature>
<organism evidence="3 4">
    <name type="scientific">Bombilactobacillus bombi</name>
    <dbReference type="NCBI Taxonomy" id="1303590"/>
    <lineage>
        <taxon>Bacteria</taxon>
        <taxon>Bacillati</taxon>
        <taxon>Bacillota</taxon>
        <taxon>Bacilli</taxon>
        <taxon>Lactobacillales</taxon>
        <taxon>Lactobacillaceae</taxon>
        <taxon>Bombilactobacillus</taxon>
    </lineage>
</organism>
<accession>A0A417ZHX5</accession>
<dbReference type="AlphaFoldDB" id="A0A417ZHX5"/>
<dbReference type="Pfam" id="PF20600">
    <property type="entry name" value="ExoX-like_C"/>
    <property type="match status" value="1"/>
</dbReference>
<reference evidence="3 4" key="1">
    <citation type="submission" date="2018-07" db="EMBL/GenBank/DDBJ databases">
        <title>Genome sequences of six Lactobacillus spp. isolated from bumble bee guts.</title>
        <authorList>
            <person name="Motta E.V.S."/>
            <person name="Moran N.A."/>
        </authorList>
    </citation>
    <scope>NUCLEOTIDE SEQUENCE [LARGE SCALE GENOMIC DNA]</scope>
    <source>
        <strain evidence="3 4">BI-1.1</strain>
    </source>
</reference>
<keyword evidence="4" id="KW-1185">Reference proteome</keyword>
<dbReference type="EMBL" id="QOCR01000002">
    <property type="protein sequence ID" value="RHW51297.1"/>
    <property type="molecule type" value="Genomic_DNA"/>
</dbReference>